<dbReference type="EMBL" id="CAJVQB010014109">
    <property type="protein sequence ID" value="CAG8766426.1"/>
    <property type="molecule type" value="Genomic_DNA"/>
</dbReference>
<dbReference type="Proteomes" id="UP000789901">
    <property type="component" value="Unassembled WGS sequence"/>
</dbReference>
<reference evidence="1 2" key="1">
    <citation type="submission" date="2021-06" db="EMBL/GenBank/DDBJ databases">
        <authorList>
            <person name="Kallberg Y."/>
            <person name="Tangrot J."/>
            <person name="Rosling A."/>
        </authorList>
    </citation>
    <scope>NUCLEOTIDE SEQUENCE [LARGE SCALE GENOMIC DNA]</scope>
    <source>
        <strain evidence="1 2">120-4 pot B 10/14</strain>
    </source>
</reference>
<feature type="non-terminal residue" evidence="1">
    <location>
        <position position="1"/>
    </location>
</feature>
<evidence type="ECO:0000313" key="1">
    <source>
        <dbReference type="EMBL" id="CAG8766426.1"/>
    </source>
</evidence>
<name>A0ABN7VFX9_GIGMA</name>
<gene>
    <name evidence="1" type="ORF">GMARGA_LOCUS18058</name>
</gene>
<proteinExistence type="predicted"/>
<organism evidence="1 2">
    <name type="scientific">Gigaspora margarita</name>
    <dbReference type="NCBI Taxonomy" id="4874"/>
    <lineage>
        <taxon>Eukaryota</taxon>
        <taxon>Fungi</taxon>
        <taxon>Fungi incertae sedis</taxon>
        <taxon>Mucoromycota</taxon>
        <taxon>Glomeromycotina</taxon>
        <taxon>Glomeromycetes</taxon>
        <taxon>Diversisporales</taxon>
        <taxon>Gigasporaceae</taxon>
        <taxon>Gigaspora</taxon>
    </lineage>
</organism>
<sequence>GYKFRWDQGCVYIVDMANMDHASVLMDYFKVPNNGVIRGPMKAIITRSTGYPLSTYVARPNAPYPGPQQHKSNTQDILTWNTRCEFWVRKQHVRYVFGIKLDIWDLLYGTDNPTACIRTGLLNYQVTIPISAVFWDPPIVIDAITGTNTVGIDDYIWRISTTYLFFHRIEGLIKEVKRDDILHEEQSTPSTPFTLFTRFVYLH</sequence>
<accession>A0ABN7VFX9</accession>
<keyword evidence="2" id="KW-1185">Reference proteome</keyword>
<protein>
    <submittedName>
        <fullName evidence="1">20231_t:CDS:1</fullName>
    </submittedName>
</protein>
<comment type="caution">
    <text evidence="1">The sequence shown here is derived from an EMBL/GenBank/DDBJ whole genome shotgun (WGS) entry which is preliminary data.</text>
</comment>
<evidence type="ECO:0000313" key="2">
    <source>
        <dbReference type="Proteomes" id="UP000789901"/>
    </source>
</evidence>